<dbReference type="VEuPathDB" id="FungiDB:PPTG_20809"/>
<dbReference type="Proteomes" id="UP000018817">
    <property type="component" value="Unassembled WGS sequence"/>
</dbReference>
<proteinExistence type="predicted"/>
<protein>
    <submittedName>
        <fullName evidence="1">Uncharacterized protein</fullName>
    </submittedName>
</protein>
<dbReference type="EMBL" id="KI669561">
    <property type="protein sequence ID" value="ETN24685.1"/>
    <property type="molecule type" value="Genomic_DNA"/>
</dbReference>
<dbReference type="RefSeq" id="XP_008891256.1">
    <property type="nucleotide sequence ID" value="XM_008893008.1"/>
</dbReference>
<accession>W2RJ95</accession>
<gene>
    <name evidence="1" type="ORF">PPTG_20809</name>
</gene>
<dbReference type="AlphaFoldDB" id="W2RJ95"/>
<reference evidence="1 2" key="2">
    <citation type="submission" date="2013-11" db="EMBL/GenBank/DDBJ databases">
        <title>The Genome Sequence of Phytophthora parasitica INRA-310.</title>
        <authorList>
            <consortium name="The Broad Institute Genomics Platform"/>
            <person name="Russ C."/>
            <person name="Tyler B."/>
            <person name="Panabieres F."/>
            <person name="Shan W."/>
            <person name="Tripathy S."/>
            <person name="Grunwald N."/>
            <person name="Machado M."/>
            <person name="Johnson C.S."/>
            <person name="Arredondo F."/>
            <person name="Hong C."/>
            <person name="Coffey M."/>
            <person name="Young S.K."/>
            <person name="Zeng Q."/>
            <person name="Gargeya S."/>
            <person name="Fitzgerald M."/>
            <person name="Abouelleil A."/>
            <person name="Alvarado L."/>
            <person name="Chapman S.B."/>
            <person name="Gainer-Dewar J."/>
            <person name="Goldberg J."/>
            <person name="Griggs A."/>
            <person name="Gujja S."/>
            <person name="Hansen M."/>
            <person name="Howarth C."/>
            <person name="Imamovic A."/>
            <person name="Ireland A."/>
            <person name="Larimer J."/>
            <person name="McCowan C."/>
            <person name="Murphy C."/>
            <person name="Pearson M."/>
            <person name="Poon T.W."/>
            <person name="Priest M."/>
            <person name="Roberts A."/>
            <person name="Saif S."/>
            <person name="Shea T."/>
            <person name="Sykes S."/>
            <person name="Wortman J."/>
            <person name="Nusbaum C."/>
            <person name="Birren B."/>
        </authorList>
    </citation>
    <scope>NUCLEOTIDE SEQUENCE [LARGE SCALE GENOMIC DNA]</scope>
    <source>
        <strain evidence="1 2">INRA-310</strain>
    </source>
</reference>
<evidence type="ECO:0000313" key="2">
    <source>
        <dbReference type="Proteomes" id="UP000018817"/>
    </source>
</evidence>
<reference evidence="2" key="1">
    <citation type="submission" date="2011-12" db="EMBL/GenBank/DDBJ databases">
        <authorList>
            <consortium name="The Broad Institute Genome Sequencing Platform"/>
            <person name="Russ C."/>
            <person name="Tyler B."/>
            <person name="Panabieres F."/>
            <person name="Shan W."/>
            <person name="Tripathy S."/>
            <person name="Grunwald N."/>
            <person name="Machado M."/>
            <person name="Young S.K."/>
            <person name="Zeng Q."/>
            <person name="Gargeya S."/>
            <person name="Fitzgerald M."/>
            <person name="Haas B."/>
            <person name="Abouelleil A."/>
            <person name="Alvarado L."/>
            <person name="Arachchi H.M."/>
            <person name="Berlin A."/>
            <person name="Chapman S.B."/>
            <person name="Gearin G."/>
            <person name="Goldberg J."/>
            <person name="Griggs A."/>
            <person name="Gujja S."/>
            <person name="Hansen M."/>
            <person name="Heiman D."/>
            <person name="Howarth C."/>
            <person name="Larimer J."/>
            <person name="Lui A."/>
            <person name="MacDonald P.J.P."/>
            <person name="McCowen C."/>
            <person name="Montmayeur A."/>
            <person name="Murphy C."/>
            <person name="Neiman D."/>
            <person name="Pearson M."/>
            <person name="Priest M."/>
            <person name="Roberts A."/>
            <person name="Saif S."/>
            <person name="Shea T."/>
            <person name="Sisk P."/>
            <person name="Stolte C."/>
            <person name="Sykes S."/>
            <person name="Wortman J."/>
            <person name="Nusbaum C."/>
            <person name="Birren B."/>
        </authorList>
    </citation>
    <scope>NUCLEOTIDE SEQUENCE [LARGE SCALE GENOMIC DNA]</scope>
    <source>
        <strain evidence="2">INRA-310</strain>
    </source>
</reference>
<sequence>MDAQLLGSVGRVLCGGGILGSIEIELLWMSGSYAVAGVSVQSVFYELFEPLE</sequence>
<name>W2RJ95_PHYN3</name>
<dbReference type="GeneID" id="20189408"/>
<evidence type="ECO:0000313" key="1">
    <source>
        <dbReference type="EMBL" id="ETN24685.1"/>
    </source>
</evidence>
<organism evidence="1 2">
    <name type="scientific">Phytophthora nicotianae (strain INRA-310)</name>
    <name type="common">Phytophthora parasitica</name>
    <dbReference type="NCBI Taxonomy" id="761204"/>
    <lineage>
        <taxon>Eukaryota</taxon>
        <taxon>Sar</taxon>
        <taxon>Stramenopiles</taxon>
        <taxon>Oomycota</taxon>
        <taxon>Peronosporomycetes</taxon>
        <taxon>Peronosporales</taxon>
        <taxon>Peronosporaceae</taxon>
        <taxon>Phytophthora</taxon>
    </lineage>
</organism>